<dbReference type="GeneID" id="80351052"/>
<dbReference type="Proteomes" id="UP000516173">
    <property type="component" value="Chromosome"/>
</dbReference>
<name>A0A7G1KV02_9NOCA</name>
<proteinExistence type="predicted"/>
<dbReference type="Pfam" id="PF14063">
    <property type="entry name" value="DUF4254"/>
    <property type="match status" value="1"/>
</dbReference>
<evidence type="ECO:0000313" key="1">
    <source>
        <dbReference type="EMBL" id="BCK58902.1"/>
    </source>
</evidence>
<protein>
    <recommendedName>
        <fullName evidence="3">DUF4254 domain-containing protein</fullName>
    </recommendedName>
</protein>
<gene>
    <name evidence="1" type="ORF">NWFMUON74_66740</name>
</gene>
<keyword evidence="2" id="KW-1185">Reference proteome</keyword>
<dbReference type="KEGG" id="nwl:NWFMUON74_66740"/>
<sequence>MPRCRIADAGTGESKLPGKDLLLAAMRGMPHRSHPVLEAAAELAILHRCRAHSPGSPGDDEIDRQRAELVLAIDRFVLFVTPVPPGGAPLHTETIGTIVDRLAWHCTDAHITHADDEHAHGMAVLLLHKLADAYDELSEEVARGRRRLPSTFRP</sequence>
<dbReference type="AlphaFoldDB" id="A0A7G1KV02"/>
<organism evidence="1 2">
    <name type="scientific">Nocardia wallacei</name>
    <dbReference type="NCBI Taxonomy" id="480035"/>
    <lineage>
        <taxon>Bacteria</taxon>
        <taxon>Bacillati</taxon>
        <taxon>Actinomycetota</taxon>
        <taxon>Actinomycetes</taxon>
        <taxon>Mycobacteriales</taxon>
        <taxon>Nocardiaceae</taxon>
        <taxon>Nocardia</taxon>
    </lineage>
</organism>
<accession>A0A7G1KV02</accession>
<evidence type="ECO:0000313" key="2">
    <source>
        <dbReference type="Proteomes" id="UP000516173"/>
    </source>
</evidence>
<dbReference type="InterPro" id="IPR025350">
    <property type="entry name" value="DUF4254"/>
</dbReference>
<dbReference type="RefSeq" id="WP_187685568.1">
    <property type="nucleotide sequence ID" value="NZ_AP023396.1"/>
</dbReference>
<evidence type="ECO:0008006" key="3">
    <source>
        <dbReference type="Google" id="ProtNLM"/>
    </source>
</evidence>
<reference evidence="1 2" key="1">
    <citation type="submission" date="2020-08" db="EMBL/GenBank/DDBJ databases">
        <title>Genome Sequencing of Nocardia wallacei strain FMUON74 and assembly.</title>
        <authorList>
            <person name="Toyokawa M."/>
            <person name="Uesaka K."/>
        </authorList>
    </citation>
    <scope>NUCLEOTIDE SEQUENCE [LARGE SCALE GENOMIC DNA]</scope>
    <source>
        <strain evidence="1 2">FMUON74</strain>
    </source>
</reference>
<dbReference type="EMBL" id="AP023396">
    <property type="protein sequence ID" value="BCK58902.1"/>
    <property type="molecule type" value="Genomic_DNA"/>
</dbReference>